<protein>
    <submittedName>
        <fullName evidence="3">Sec1-like protein</fullName>
    </submittedName>
</protein>
<dbReference type="InParanoid" id="A0A1Y1UJF2"/>
<keyword evidence="4" id="KW-1185">Reference proteome</keyword>
<dbReference type="Pfam" id="PF00995">
    <property type="entry name" value="Sec1"/>
    <property type="match status" value="1"/>
</dbReference>
<dbReference type="GeneID" id="33557295"/>
<dbReference type="FunCoup" id="A0A1Y1UJF2">
    <property type="interactions" value="240"/>
</dbReference>
<dbReference type="InterPro" id="IPR027482">
    <property type="entry name" value="Sec1-like_dom2"/>
</dbReference>
<evidence type="ECO:0000256" key="1">
    <source>
        <dbReference type="ARBA" id="ARBA00009884"/>
    </source>
</evidence>
<dbReference type="PIRSF" id="PIRSF005715">
    <property type="entry name" value="VPS45_Sec1"/>
    <property type="match status" value="1"/>
</dbReference>
<accession>A0A1Y1UJF2</accession>
<dbReference type="OrthoDB" id="2228at2759"/>
<feature type="region of interest" description="Disordered" evidence="2">
    <location>
        <begin position="652"/>
        <end position="678"/>
    </location>
</feature>
<dbReference type="EMBL" id="NBSH01000005">
    <property type="protein sequence ID" value="ORX37596.1"/>
    <property type="molecule type" value="Genomic_DNA"/>
</dbReference>
<feature type="compositionally biased region" description="Polar residues" evidence="2">
    <location>
        <begin position="573"/>
        <end position="582"/>
    </location>
</feature>
<dbReference type="Gene3D" id="3.40.50.1910">
    <property type="match status" value="1"/>
</dbReference>
<dbReference type="Gene3D" id="3.90.830.10">
    <property type="entry name" value="Syntaxin Binding Protein 1, Chain A, domain 2"/>
    <property type="match status" value="1"/>
</dbReference>
<dbReference type="GO" id="GO:0016192">
    <property type="term" value="P:vesicle-mediated transport"/>
    <property type="evidence" value="ECO:0007669"/>
    <property type="project" value="InterPro"/>
</dbReference>
<dbReference type="InterPro" id="IPR001619">
    <property type="entry name" value="Sec1-like"/>
</dbReference>
<organism evidence="3 4">
    <name type="scientific">Kockovaella imperatae</name>
    <dbReference type="NCBI Taxonomy" id="4999"/>
    <lineage>
        <taxon>Eukaryota</taxon>
        <taxon>Fungi</taxon>
        <taxon>Dikarya</taxon>
        <taxon>Basidiomycota</taxon>
        <taxon>Agaricomycotina</taxon>
        <taxon>Tremellomycetes</taxon>
        <taxon>Tremellales</taxon>
        <taxon>Cuniculitremaceae</taxon>
        <taxon>Kockovaella</taxon>
    </lineage>
</organism>
<evidence type="ECO:0000313" key="4">
    <source>
        <dbReference type="Proteomes" id="UP000193218"/>
    </source>
</evidence>
<evidence type="ECO:0000313" key="3">
    <source>
        <dbReference type="EMBL" id="ORX37596.1"/>
    </source>
</evidence>
<dbReference type="STRING" id="4999.A0A1Y1UJF2"/>
<dbReference type="PANTHER" id="PTHR11679">
    <property type="entry name" value="VESICLE PROTEIN SORTING-ASSOCIATED"/>
    <property type="match status" value="1"/>
</dbReference>
<comment type="similarity">
    <text evidence="1">Belongs to the STXBP/unc-18/SEC1 family.</text>
</comment>
<feature type="compositionally biased region" description="Polar residues" evidence="2">
    <location>
        <begin position="232"/>
        <end position="243"/>
    </location>
</feature>
<dbReference type="Proteomes" id="UP000193218">
    <property type="component" value="Unassembled WGS sequence"/>
</dbReference>
<proteinExistence type="inferred from homology"/>
<dbReference type="InterPro" id="IPR036045">
    <property type="entry name" value="Sec1-like_sf"/>
</dbReference>
<dbReference type="RefSeq" id="XP_021871583.1">
    <property type="nucleotide sequence ID" value="XM_022015486.1"/>
</dbReference>
<dbReference type="SUPFAM" id="SSF56815">
    <property type="entry name" value="Sec1/munc18-like (SM) proteins"/>
    <property type="match status" value="1"/>
</dbReference>
<sequence>MPLKDLLRARFTTALDAVPQGTWKILITDEHSQKLLDTVYKNIDILQRSVTSVEPLHSPRKPQSLDAVYLLTPTAQNVDRVVADFQGRRTYRSAHIFFIDGIDDGLAQRLTQSMPPDILRSFVELYCNFWALEDRVFSTKTPQSFFTMFGNPGGSASYELALEAFEDDIKFTGRNLLNLLATINENPHIRYYQPQHHSPLGALGQSSNAINGTIPIPSQSQQGSSLRWRSAMGSSSRGPQSSPEVEHISRKLAFQLQSDLDEYIANNPDFQEPKGRPKAVMFITDRSMDPSAPLLHEFWYQAMVNDLLPVKDGIHYKYTYTNTVGGKEMKTAELTEEDPVWVSVRHLHMKDAIDTLMRDFGKFVNEHAGFNGGSNVNINDLKDMLASLPQFQTQREQFSLHLDMAQECMGTFEKNRLNLAANVEQCCATGVTAEGKTPKNVVEEMVPLLADKGLSAFDKMRVIALYILFRDGVEDEDRRRLYSHARLSLSEQDAVNNMIYLGIKIIKDKERPKPKLRQKYGASEGEFELSRYKPLVQMVLEDSHNNRLDQTFFPFVRDVPPELSSLRPGERGTNLQPQSSLRSARPAWHKQPSRMANTESRQRMIIYIAGGVTYSEIRCAYTVGQALGKEIFIGSSHLITPESYLRDLKPLGRGGVGGNPPGGPPISPEAPRINRSPGSSIPYQRLVVGIKHTFRIC</sequence>
<dbReference type="InterPro" id="IPR043127">
    <property type="entry name" value="Sec-1-like_dom3a"/>
</dbReference>
<feature type="region of interest" description="Disordered" evidence="2">
    <location>
        <begin position="564"/>
        <end position="596"/>
    </location>
</feature>
<dbReference type="Gene3D" id="3.40.50.2060">
    <property type="match status" value="1"/>
</dbReference>
<dbReference type="InterPro" id="IPR043154">
    <property type="entry name" value="Sec-1-like_dom1"/>
</dbReference>
<feature type="region of interest" description="Disordered" evidence="2">
    <location>
        <begin position="208"/>
        <end position="246"/>
    </location>
</feature>
<dbReference type="AlphaFoldDB" id="A0A1Y1UJF2"/>
<name>A0A1Y1UJF2_9TREE</name>
<reference evidence="3 4" key="1">
    <citation type="submission" date="2017-03" db="EMBL/GenBank/DDBJ databases">
        <title>Widespread Adenine N6-methylation of Active Genes in Fungi.</title>
        <authorList>
            <consortium name="DOE Joint Genome Institute"/>
            <person name="Mondo S.J."/>
            <person name="Dannebaum R.O."/>
            <person name="Kuo R.C."/>
            <person name="Louie K.B."/>
            <person name="Bewick A.J."/>
            <person name="Labutti K."/>
            <person name="Haridas S."/>
            <person name="Kuo A."/>
            <person name="Salamov A."/>
            <person name="Ahrendt S.R."/>
            <person name="Lau R."/>
            <person name="Bowen B.P."/>
            <person name="Lipzen A."/>
            <person name="Sullivan W."/>
            <person name="Andreopoulos W.B."/>
            <person name="Clum A."/>
            <person name="Lindquist E."/>
            <person name="Daum C."/>
            <person name="Northen T.R."/>
            <person name="Ramamoorthy G."/>
            <person name="Schmitz R.J."/>
            <person name="Gryganskyi A."/>
            <person name="Culley D."/>
            <person name="Magnuson J."/>
            <person name="James T.Y."/>
            <person name="O'Malley M.A."/>
            <person name="Stajich J.E."/>
            <person name="Spatafora J.W."/>
            <person name="Visel A."/>
            <person name="Grigoriev I.V."/>
        </authorList>
    </citation>
    <scope>NUCLEOTIDE SEQUENCE [LARGE SCALE GENOMIC DNA]</scope>
    <source>
        <strain evidence="3 4">NRRL Y-17943</strain>
    </source>
</reference>
<gene>
    <name evidence="3" type="ORF">BD324DRAFT_622545</name>
</gene>
<dbReference type="Gene3D" id="1.25.40.60">
    <property type="match status" value="1"/>
</dbReference>
<evidence type="ECO:0000256" key="2">
    <source>
        <dbReference type="SAM" id="MobiDB-lite"/>
    </source>
</evidence>
<comment type="caution">
    <text evidence="3">The sequence shown here is derived from an EMBL/GenBank/DDBJ whole genome shotgun (WGS) entry which is preliminary data.</text>
</comment>